<evidence type="ECO:0000313" key="1">
    <source>
        <dbReference type="EMBL" id="XPM62988.1"/>
    </source>
</evidence>
<name>A0ACD5GQG8_9CYAN</name>
<gene>
    <name evidence="1" type="ORF">BH720_026395</name>
</gene>
<dbReference type="Proteomes" id="UP000095472">
    <property type="component" value="Chromosome"/>
</dbReference>
<accession>A0ACD5GQG8</accession>
<evidence type="ECO:0000313" key="2">
    <source>
        <dbReference type="Proteomes" id="UP000095472"/>
    </source>
</evidence>
<keyword evidence="2" id="KW-1185">Reference proteome</keyword>
<proteinExistence type="predicted"/>
<organism evidence="1 2">
    <name type="scientific">Desertifilum tharense IPPAS B-1220</name>
    <dbReference type="NCBI Taxonomy" id="1781255"/>
    <lineage>
        <taxon>Bacteria</taxon>
        <taxon>Bacillati</taxon>
        <taxon>Cyanobacteriota</taxon>
        <taxon>Cyanophyceae</taxon>
        <taxon>Desertifilales</taxon>
        <taxon>Desertifilaceae</taxon>
        <taxon>Desertifilum</taxon>
    </lineage>
</organism>
<dbReference type="EMBL" id="CP182909">
    <property type="protein sequence ID" value="XPM62988.1"/>
    <property type="molecule type" value="Genomic_DNA"/>
</dbReference>
<sequence length="60" mass="6604">MPALREIISVLGRLTDLETQIQATQILLQLLNSFLPNVQFPPIKQAIAMSLGTAWTTPSL</sequence>
<reference evidence="1 2" key="1">
    <citation type="journal article" date="2016" name="Genome Announc.">
        <title>Draft Genome Sequence of the Thermotolerant Cyanobacterium Desertifilum sp. IPPAS B-1220.</title>
        <authorList>
            <person name="Mironov K.S."/>
            <person name="Sinetova M.A."/>
            <person name="Bolatkhan K."/>
            <person name="Zayadan B.K."/>
            <person name="Ustinova V.V."/>
            <person name="Kupriyanova E.V."/>
            <person name="Skrypnik A.N."/>
            <person name="Gogoleva N.E."/>
            <person name="Gogolev Y.V."/>
            <person name="Los D.A."/>
        </authorList>
    </citation>
    <scope>NUCLEOTIDE SEQUENCE [LARGE SCALE GENOMIC DNA]</scope>
    <source>
        <strain evidence="1 2">IPPAS B-1220</strain>
    </source>
</reference>
<protein>
    <submittedName>
        <fullName evidence="1">Uncharacterized protein</fullName>
    </submittedName>
</protein>